<protein>
    <submittedName>
        <fullName evidence="1">Uncharacterized protein</fullName>
    </submittedName>
</protein>
<evidence type="ECO:0000313" key="1">
    <source>
        <dbReference type="EMBL" id="DAE20083.1"/>
    </source>
</evidence>
<dbReference type="EMBL" id="BK015689">
    <property type="protein sequence ID" value="DAE20083.1"/>
    <property type="molecule type" value="Genomic_DNA"/>
</dbReference>
<sequence length="34" mass="3929">MADRLKELELNYKKDQIASNTKLRGDVEAGFMDE</sequence>
<name>A0A8S5QMP7_9CAUD</name>
<accession>A0A8S5QMP7</accession>
<proteinExistence type="predicted"/>
<organism evidence="1">
    <name type="scientific">CrAss-like virus sp. ctYsL76</name>
    <dbReference type="NCBI Taxonomy" id="2826826"/>
    <lineage>
        <taxon>Viruses</taxon>
        <taxon>Duplodnaviria</taxon>
        <taxon>Heunggongvirae</taxon>
        <taxon>Uroviricota</taxon>
        <taxon>Caudoviricetes</taxon>
        <taxon>Crassvirales</taxon>
    </lineage>
</organism>
<reference evidence="1" key="1">
    <citation type="journal article" date="2021" name="Proc. Natl. Acad. Sci. U.S.A.">
        <title>A Catalog of Tens of Thousands of Viruses from Human Metagenomes Reveals Hidden Associations with Chronic Diseases.</title>
        <authorList>
            <person name="Tisza M.J."/>
            <person name="Buck C.B."/>
        </authorList>
    </citation>
    <scope>NUCLEOTIDE SEQUENCE</scope>
    <source>
        <strain evidence="1">CtYsL76</strain>
    </source>
</reference>